<dbReference type="PANTHER" id="PTHR11008:SF32">
    <property type="entry name" value="CIRCADIAN CLOCK-CONTROLLED PROTEIN DAYWAKE-RELATED"/>
    <property type="match status" value="1"/>
</dbReference>
<evidence type="ECO:0000313" key="2">
    <source>
        <dbReference type="EMBL" id="KAF2889615.1"/>
    </source>
</evidence>
<reference evidence="2" key="1">
    <citation type="submission" date="2019-08" db="EMBL/GenBank/DDBJ databases">
        <title>The genome of the North American firefly Photinus pyralis.</title>
        <authorList>
            <consortium name="Photinus pyralis genome working group"/>
            <person name="Fallon T.R."/>
            <person name="Sander Lower S.E."/>
            <person name="Weng J.-K."/>
        </authorList>
    </citation>
    <scope>NUCLEOTIDE SEQUENCE</scope>
    <source>
        <strain evidence="2">TRF0915ILg1</strain>
        <tissue evidence="2">Whole body</tissue>
    </source>
</reference>
<organism evidence="2 3">
    <name type="scientific">Ignelater luminosus</name>
    <name type="common">Cucubano</name>
    <name type="synonym">Pyrophorus luminosus</name>
    <dbReference type="NCBI Taxonomy" id="2038154"/>
    <lineage>
        <taxon>Eukaryota</taxon>
        <taxon>Metazoa</taxon>
        <taxon>Ecdysozoa</taxon>
        <taxon>Arthropoda</taxon>
        <taxon>Hexapoda</taxon>
        <taxon>Insecta</taxon>
        <taxon>Pterygota</taxon>
        <taxon>Neoptera</taxon>
        <taxon>Endopterygota</taxon>
        <taxon>Coleoptera</taxon>
        <taxon>Polyphaga</taxon>
        <taxon>Elateriformia</taxon>
        <taxon>Elateroidea</taxon>
        <taxon>Elateridae</taxon>
        <taxon>Agrypninae</taxon>
        <taxon>Pyrophorini</taxon>
        <taxon>Ignelater</taxon>
    </lineage>
</organism>
<dbReference type="OrthoDB" id="8185598at2759"/>
<dbReference type="InterPro" id="IPR010562">
    <property type="entry name" value="Haemolymph_juvenile_hormone-bd"/>
</dbReference>
<evidence type="ECO:0000256" key="1">
    <source>
        <dbReference type="SAM" id="SignalP"/>
    </source>
</evidence>
<dbReference type="PANTHER" id="PTHR11008">
    <property type="entry name" value="PROTEIN TAKEOUT-LIKE PROTEIN"/>
    <property type="match status" value="1"/>
</dbReference>
<evidence type="ECO:0000313" key="3">
    <source>
        <dbReference type="Proteomes" id="UP000801492"/>
    </source>
</evidence>
<comment type="caution">
    <text evidence="2">The sequence shown here is derived from an EMBL/GenBank/DDBJ whole genome shotgun (WGS) entry which is preliminary data.</text>
</comment>
<gene>
    <name evidence="2" type="ORF">ILUMI_16558</name>
</gene>
<feature type="chain" id="PRO_5035467266" description="Hemolymph juvenile hormone binding protein" evidence="1">
    <location>
        <begin position="19"/>
        <end position="146"/>
    </location>
</feature>
<accession>A0A8K0CU57</accession>
<dbReference type="AlphaFoldDB" id="A0A8K0CU57"/>
<evidence type="ECO:0008006" key="4">
    <source>
        <dbReference type="Google" id="ProtNLM"/>
    </source>
</evidence>
<protein>
    <recommendedName>
        <fullName evidence="4">Hemolymph juvenile hormone binding protein</fullName>
    </recommendedName>
</protein>
<name>A0A8K0CU57_IGNLU</name>
<dbReference type="Pfam" id="PF06585">
    <property type="entry name" value="JHBP"/>
    <property type="match status" value="1"/>
</dbReference>
<feature type="signal peptide" evidence="1">
    <location>
        <begin position="1"/>
        <end position="18"/>
    </location>
</feature>
<dbReference type="Gene3D" id="3.15.10.30">
    <property type="entry name" value="Haemolymph juvenile hormone binding protein"/>
    <property type="match status" value="1"/>
</dbReference>
<sequence>MLSSVVIFITSFICLSVSNDLPSYLPRCYLDDPQRDKCVLRAFNKVRPNVGNGIEEIGLPPLNPFVIPQVTILQDTPNANFTVKALNYTIAGLDNYDMKEFQYNPETRALRFRMEYETIPMSAAIEISGHIAGVPLNGKGFGRAVL</sequence>
<keyword evidence="1" id="KW-0732">Signal</keyword>
<dbReference type="EMBL" id="VTPC01064538">
    <property type="protein sequence ID" value="KAF2889615.1"/>
    <property type="molecule type" value="Genomic_DNA"/>
</dbReference>
<proteinExistence type="predicted"/>
<dbReference type="Proteomes" id="UP000801492">
    <property type="component" value="Unassembled WGS sequence"/>
</dbReference>
<feature type="non-terminal residue" evidence="2">
    <location>
        <position position="146"/>
    </location>
</feature>
<dbReference type="InterPro" id="IPR038606">
    <property type="entry name" value="To_sf"/>
</dbReference>
<dbReference type="GO" id="GO:0005615">
    <property type="term" value="C:extracellular space"/>
    <property type="evidence" value="ECO:0007669"/>
    <property type="project" value="TreeGrafter"/>
</dbReference>
<keyword evidence="3" id="KW-1185">Reference proteome</keyword>